<dbReference type="AlphaFoldDB" id="A0A1I7YSS2"/>
<protein>
    <submittedName>
        <fullName evidence="2">Arf-GAP domain-containing protein</fullName>
    </submittedName>
</protein>
<evidence type="ECO:0000313" key="2">
    <source>
        <dbReference type="WBParaSite" id="L893_g19468.t1"/>
    </source>
</evidence>
<sequence>MIIGIELCMRCHSEKRDLWGKLHDMYRFIFAIANKVVSWSNHQQKPGQEKGRILKERCLSSQSTAELSMWS</sequence>
<proteinExistence type="predicted"/>
<dbReference type="WBParaSite" id="L893_g19468.t1">
    <property type="protein sequence ID" value="L893_g19468.t1"/>
    <property type="gene ID" value="L893_g19468"/>
</dbReference>
<evidence type="ECO:0000313" key="1">
    <source>
        <dbReference type="Proteomes" id="UP000095287"/>
    </source>
</evidence>
<keyword evidence="1" id="KW-1185">Reference proteome</keyword>
<organism evidence="1 2">
    <name type="scientific">Steinernema glaseri</name>
    <dbReference type="NCBI Taxonomy" id="37863"/>
    <lineage>
        <taxon>Eukaryota</taxon>
        <taxon>Metazoa</taxon>
        <taxon>Ecdysozoa</taxon>
        <taxon>Nematoda</taxon>
        <taxon>Chromadorea</taxon>
        <taxon>Rhabditida</taxon>
        <taxon>Tylenchina</taxon>
        <taxon>Panagrolaimomorpha</taxon>
        <taxon>Strongyloidoidea</taxon>
        <taxon>Steinernematidae</taxon>
        <taxon>Steinernema</taxon>
    </lineage>
</organism>
<reference evidence="2" key="1">
    <citation type="submission" date="2016-11" db="UniProtKB">
        <authorList>
            <consortium name="WormBaseParasite"/>
        </authorList>
    </citation>
    <scope>IDENTIFICATION</scope>
</reference>
<name>A0A1I7YSS2_9BILA</name>
<dbReference type="Proteomes" id="UP000095287">
    <property type="component" value="Unplaced"/>
</dbReference>
<accession>A0A1I7YSS2</accession>